<sequence>MTSTTTIKFAERVLASYRVLAVGLPSELRCPSPMSMLLELYVAEEEALYPTADGLGVIDAMHPNVRNHWIKALVQSGHIEQKGSRFALSDVGYKVVNDVLDLLFQVQRCLD</sequence>
<accession>A0A7W7AKL1</accession>
<dbReference type="RefSeq" id="WP_184115471.1">
    <property type="nucleotide sequence ID" value="NZ_JACHNY010000005.1"/>
</dbReference>
<organism evidence="1 2">
    <name type="scientific">Sphingomonas abaci</name>
    <dbReference type="NCBI Taxonomy" id="237611"/>
    <lineage>
        <taxon>Bacteria</taxon>
        <taxon>Pseudomonadati</taxon>
        <taxon>Pseudomonadota</taxon>
        <taxon>Alphaproteobacteria</taxon>
        <taxon>Sphingomonadales</taxon>
        <taxon>Sphingomonadaceae</taxon>
        <taxon>Sphingomonas</taxon>
    </lineage>
</organism>
<dbReference type="Proteomes" id="UP000574769">
    <property type="component" value="Unassembled WGS sequence"/>
</dbReference>
<evidence type="ECO:0000313" key="2">
    <source>
        <dbReference type="Proteomes" id="UP000574769"/>
    </source>
</evidence>
<reference evidence="1 2" key="1">
    <citation type="submission" date="2020-08" db="EMBL/GenBank/DDBJ databases">
        <title>Genomic Encyclopedia of Type Strains, Phase IV (KMG-IV): sequencing the most valuable type-strain genomes for metagenomic binning, comparative biology and taxonomic classification.</title>
        <authorList>
            <person name="Goeker M."/>
        </authorList>
    </citation>
    <scope>NUCLEOTIDE SEQUENCE [LARGE SCALE GENOMIC DNA]</scope>
    <source>
        <strain evidence="1 2">DSM 15867</strain>
    </source>
</reference>
<dbReference type="AlphaFoldDB" id="A0A7W7AKL1"/>
<evidence type="ECO:0000313" key="1">
    <source>
        <dbReference type="EMBL" id="MBB4618536.1"/>
    </source>
</evidence>
<protein>
    <submittedName>
        <fullName evidence="1">Uncharacterized protein</fullName>
    </submittedName>
</protein>
<proteinExistence type="predicted"/>
<name>A0A7W7AKL1_9SPHN</name>
<keyword evidence="2" id="KW-1185">Reference proteome</keyword>
<gene>
    <name evidence="1" type="ORF">GGQ96_002679</name>
</gene>
<dbReference type="EMBL" id="JACHNY010000005">
    <property type="protein sequence ID" value="MBB4618536.1"/>
    <property type="molecule type" value="Genomic_DNA"/>
</dbReference>
<comment type="caution">
    <text evidence="1">The sequence shown here is derived from an EMBL/GenBank/DDBJ whole genome shotgun (WGS) entry which is preliminary data.</text>
</comment>